<dbReference type="PANTHER" id="PTHR19300">
    <property type="entry name" value="BETA-1,4-GALACTOSYLTRANSFERASE"/>
    <property type="match status" value="1"/>
</dbReference>
<dbReference type="Proteomes" id="UP000095280">
    <property type="component" value="Unplaced"/>
</dbReference>
<dbReference type="InterPro" id="IPR027995">
    <property type="entry name" value="Galactosyl_T_N"/>
</dbReference>
<evidence type="ECO:0000256" key="9">
    <source>
        <dbReference type="ARBA" id="ARBA00023136"/>
    </source>
</evidence>
<dbReference type="UniPathway" id="UPA00378"/>
<sequence length="392" mass="43829">PTVQATPSSSSGSSASGAVSVNWLNCLASKRVIRSVCLALMALMGLWLLHNWFSSSQSMLGPVTWTKYKADAVPVAMATTAAARPTRPTNTTASELADPASLASRLAKSNLPACPEDPPGLLGNKIPVKSDPSLAPTWAELQSTLSYIRHGGCQPEHCVARQRVAIIVPYRNRDPHLRLLMSSLHPLLRRQQLDYRIFVVEQAGTTRFNRGLLFNIGFVESAKIFPAYCYIFHDVDLLPENDHNMYRCGANPRHLGAEISSFGYKLPYGAYFGGACALTAEQYRKMNGFPNIYFGWGAEDDDFGFRVAWAGYKVARYPPGIARYKMIKHNRDAHNEADPKRIKYLEQSKKRWKEDGLNSMQYNVIGVQDRQLVYFISVEISEEAIRRRAHLT</sequence>
<proteinExistence type="inferred from homology"/>
<keyword evidence="7 11" id="KW-0735">Signal-anchor</keyword>
<dbReference type="AlphaFoldDB" id="A0A1I8IYX7"/>
<keyword evidence="10 11" id="KW-0325">Glycoprotein</keyword>
<keyword evidence="9 11" id="KW-0472">Membrane</keyword>
<dbReference type="CDD" id="cd00899">
    <property type="entry name" value="b4GalT"/>
    <property type="match status" value="1"/>
</dbReference>
<dbReference type="InterPro" id="IPR029044">
    <property type="entry name" value="Nucleotide-diphossugar_trans"/>
</dbReference>
<evidence type="ECO:0000256" key="4">
    <source>
        <dbReference type="ARBA" id="ARBA00022676"/>
    </source>
</evidence>
<dbReference type="Pfam" id="PF02709">
    <property type="entry name" value="Glyco_transf_7C"/>
    <property type="match status" value="1"/>
</dbReference>
<dbReference type="GO" id="GO:0006688">
    <property type="term" value="P:glycosphingolipid biosynthetic process"/>
    <property type="evidence" value="ECO:0007669"/>
    <property type="project" value="TreeGrafter"/>
</dbReference>
<evidence type="ECO:0000256" key="11">
    <source>
        <dbReference type="RuleBase" id="RU368121"/>
    </source>
</evidence>
<dbReference type="GO" id="GO:0005794">
    <property type="term" value="C:Golgi apparatus"/>
    <property type="evidence" value="ECO:0007669"/>
    <property type="project" value="TreeGrafter"/>
</dbReference>
<feature type="transmembrane region" description="Helical" evidence="11">
    <location>
        <begin position="32"/>
        <end position="53"/>
    </location>
</feature>
<dbReference type="WBParaSite" id="maker-uti_cns_0034362-snap-gene-0.2-mRNA-1">
    <property type="protein sequence ID" value="maker-uti_cns_0034362-snap-gene-0.2-mRNA-1"/>
    <property type="gene ID" value="maker-uti_cns_0034362-snap-gene-0.2"/>
</dbReference>
<dbReference type="Pfam" id="PF13733">
    <property type="entry name" value="Glyco_transf_7N"/>
    <property type="match status" value="1"/>
</dbReference>
<keyword evidence="6 11" id="KW-0812">Transmembrane</keyword>
<organism evidence="14 15">
    <name type="scientific">Macrostomum lignano</name>
    <dbReference type="NCBI Taxonomy" id="282301"/>
    <lineage>
        <taxon>Eukaryota</taxon>
        <taxon>Metazoa</taxon>
        <taxon>Spiralia</taxon>
        <taxon>Lophotrochozoa</taxon>
        <taxon>Platyhelminthes</taxon>
        <taxon>Rhabditophora</taxon>
        <taxon>Macrostomorpha</taxon>
        <taxon>Macrostomida</taxon>
        <taxon>Macrostomidae</taxon>
        <taxon>Macrostomum</taxon>
    </lineage>
</organism>
<dbReference type="GO" id="GO:0008378">
    <property type="term" value="F:galactosyltransferase activity"/>
    <property type="evidence" value="ECO:0007669"/>
    <property type="project" value="TreeGrafter"/>
</dbReference>
<dbReference type="EC" id="2.4.1.-" evidence="11"/>
<dbReference type="PANTHER" id="PTHR19300:SF57">
    <property type="entry name" value="BETA-1,4-N-ACETYLGALACTOSAMINYLTRANSFERASE"/>
    <property type="match status" value="1"/>
</dbReference>
<evidence type="ECO:0000256" key="5">
    <source>
        <dbReference type="ARBA" id="ARBA00022679"/>
    </source>
</evidence>
<evidence type="ECO:0000256" key="7">
    <source>
        <dbReference type="ARBA" id="ARBA00022968"/>
    </source>
</evidence>
<keyword evidence="5 11" id="KW-0808">Transferase</keyword>
<dbReference type="GO" id="GO:0016020">
    <property type="term" value="C:membrane"/>
    <property type="evidence" value="ECO:0007669"/>
    <property type="project" value="UniProtKB-SubCell"/>
</dbReference>
<evidence type="ECO:0000313" key="15">
    <source>
        <dbReference type="WBParaSite" id="maker-uti_cns_0034362-snap-gene-0.2-mRNA-1"/>
    </source>
</evidence>
<dbReference type="GO" id="GO:0005975">
    <property type="term" value="P:carbohydrate metabolic process"/>
    <property type="evidence" value="ECO:0007669"/>
    <property type="project" value="InterPro"/>
</dbReference>
<dbReference type="GO" id="GO:0033842">
    <property type="term" value="F:N-acetyl-beta-glucosaminyl-derivative 4-beta-N-acetylgalactosaminyltransferase activity"/>
    <property type="evidence" value="ECO:0007669"/>
    <property type="project" value="TreeGrafter"/>
</dbReference>
<reference evidence="15" key="1">
    <citation type="submission" date="2016-11" db="UniProtKB">
        <authorList>
            <consortium name="WormBaseParasite"/>
        </authorList>
    </citation>
    <scope>IDENTIFICATION</scope>
</reference>
<dbReference type="Gene3D" id="3.90.550.10">
    <property type="entry name" value="Spore Coat Polysaccharide Biosynthesis Protein SpsA, Chain A"/>
    <property type="match status" value="1"/>
</dbReference>
<evidence type="ECO:0000256" key="2">
    <source>
        <dbReference type="ARBA" id="ARBA00004922"/>
    </source>
</evidence>
<comment type="function">
    <text evidence="11">Catalyses the transfer of galactose onto proteins or lipids.</text>
</comment>
<dbReference type="PRINTS" id="PR02050">
    <property type="entry name" value="B14GALTRFASE"/>
</dbReference>
<comment type="pathway">
    <text evidence="2 11">Protein modification; protein glycosylation.</text>
</comment>
<keyword evidence="14" id="KW-1185">Reference proteome</keyword>
<evidence type="ECO:0000256" key="8">
    <source>
        <dbReference type="ARBA" id="ARBA00022989"/>
    </source>
</evidence>
<feature type="domain" description="Galactosyltransferase C-terminal" evidence="12">
    <location>
        <begin position="253"/>
        <end position="329"/>
    </location>
</feature>
<dbReference type="InterPro" id="IPR027791">
    <property type="entry name" value="Galactosyl_T_C"/>
</dbReference>
<comment type="subcellular location">
    <subcellularLocation>
        <location evidence="1">Membrane</location>
        <topology evidence="1">Single-pass type II membrane protein</topology>
    </subcellularLocation>
</comment>
<dbReference type="InterPro" id="IPR003859">
    <property type="entry name" value="Galactosyl_T"/>
</dbReference>
<evidence type="ECO:0000259" key="13">
    <source>
        <dbReference type="Pfam" id="PF13733"/>
    </source>
</evidence>
<evidence type="ECO:0000313" key="14">
    <source>
        <dbReference type="Proteomes" id="UP000095280"/>
    </source>
</evidence>
<comment type="similarity">
    <text evidence="3 11">Belongs to the glycosyltransferase 7 family.</text>
</comment>
<evidence type="ECO:0000256" key="1">
    <source>
        <dbReference type="ARBA" id="ARBA00004606"/>
    </source>
</evidence>
<evidence type="ECO:0000256" key="10">
    <source>
        <dbReference type="ARBA" id="ARBA00023180"/>
    </source>
</evidence>
<evidence type="ECO:0000259" key="12">
    <source>
        <dbReference type="Pfam" id="PF02709"/>
    </source>
</evidence>
<protein>
    <recommendedName>
        <fullName evidence="11">Beta-1,4-galactosyltransferase</fullName>
        <ecNumber evidence="11">2.4.1.-</ecNumber>
    </recommendedName>
</protein>
<keyword evidence="4 11" id="KW-0328">Glycosyltransferase</keyword>
<evidence type="ECO:0000256" key="6">
    <source>
        <dbReference type="ARBA" id="ARBA00022692"/>
    </source>
</evidence>
<accession>A0A1I8IYX7</accession>
<dbReference type="SUPFAM" id="SSF53448">
    <property type="entry name" value="Nucleotide-diphospho-sugar transferases"/>
    <property type="match status" value="1"/>
</dbReference>
<feature type="domain" description="Galactosyltransferase N-terminal" evidence="13">
    <location>
        <begin position="114"/>
        <end position="248"/>
    </location>
</feature>
<evidence type="ECO:0000256" key="3">
    <source>
        <dbReference type="ARBA" id="ARBA00005735"/>
    </source>
</evidence>
<name>A0A1I8IYX7_9PLAT</name>
<keyword evidence="8 11" id="KW-1133">Transmembrane helix</keyword>